<evidence type="ECO:0000256" key="2">
    <source>
        <dbReference type="ARBA" id="ARBA00022729"/>
    </source>
</evidence>
<dbReference type="Proteomes" id="UP000626026">
    <property type="component" value="Unassembled WGS sequence"/>
</dbReference>
<protein>
    <submittedName>
        <fullName evidence="5">Phosphate/phosphite/phosphonate ABC transporter substrate-binding protein</fullName>
    </submittedName>
</protein>
<evidence type="ECO:0000313" key="6">
    <source>
        <dbReference type="Proteomes" id="UP000626026"/>
    </source>
</evidence>
<dbReference type="RefSeq" id="WP_187783318.1">
    <property type="nucleotide sequence ID" value="NZ_JACTVA010000005.1"/>
</dbReference>
<proteinExistence type="inferred from homology"/>
<gene>
    <name evidence="5" type="primary">phnD</name>
    <name evidence="5" type="ORF">IBL26_04780</name>
</gene>
<organism evidence="5 6">
    <name type="scientific">Teichococcus aerophilus</name>
    <dbReference type="NCBI Taxonomy" id="1224513"/>
    <lineage>
        <taxon>Bacteria</taxon>
        <taxon>Pseudomonadati</taxon>
        <taxon>Pseudomonadota</taxon>
        <taxon>Alphaproteobacteria</taxon>
        <taxon>Acetobacterales</taxon>
        <taxon>Roseomonadaceae</taxon>
        <taxon>Roseomonas</taxon>
    </lineage>
</organism>
<dbReference type="Gene3D" id="3.40.190.10">
    <property type="entry name" value="Periplasmic binding protein-like II"/>
    <property type="match status" value="2"/>
</dbReference>
<dbReference type="SUPFAM" id="SSF53850">
    <property type="entry name" value="Periplasmic binding protein-like II"/>
    <property type="match status" value="1"/>
</dbReference>
<keyword evidence="6" id="KW-1185">Reference proteome</keyword>
<evidence type="ECO:0000256" key="3">
    <source>
        <dbReference type="SAM" id="MobiDB-lite"/>
    </source>
</evidence>
<dbReference type="NCBIfam" id="TIGR01098">
    <property type="entry name" value="3A0109s03R"/>
    <property type="match status" value="1"/>
</dbReference>
<dbReference type="Pfam" id="PF12974">
    <property type="entry name" value="Phosphonate-bd"/>
    <property type="match status" value="1"/>
</dbReference>
<name>A0ABR7RIE8_9PROT</name>
<accession>A0ABR7RIE8</accession>
<feature type="compositionally biased region" description="Basic and acidic residues" evidence="3">
    <location>
        <begin position="331"/>
        <end position="341"/>
    </location>
</feature>
<evidence type="ECO:0000256" key="4">
    <source>
        <dbReference type="SAM" id="SignalP"/>
    </source>
</evidence>
<dbReference type="PANTHER" id="PTHR35841:SF1">
    <property type="entry name" value="PHOSPHONATES-BINDING PERIPLASMIC PROTEIN"/>
    <property type="match status" value="1"/>
</dbReference>
<feature type="compositionally biased region" description="Low complexity" evidence="3">
    <location>
        <begin position="355"/>
        <end position="367"/>
    </location>
</feature>
<dbReference type="PANTHER" id="PTHR35841">
    <property type="entry name" value="PHOSPHONATES-BINDING PERIPLASMIC PROTEIN"/>
    <property type="match status" value="1"/>
</dbReference>
<evidence type="ECO:0000256" key="1">
    <source>
        <dbReference type="ARBA" id="ARBA00007162"/>
    </source>
</evidence>
<dbReference type="EMBL" id="JACTVA010000005">
    <property type="protein sequence ID" value="MBC9206141.1"/>
    <property type="molecule type" value="Genomic_DNA"/>
</dbReference>
<keyword evidence="2 4" id="KW-0732">Signal</keyword>
<comment type="similarity">
    <text evidence="1">Belongs to the phosphate/phosphite/phosphonate binding protein family.</text>
</comment>
<reference evidence="5 6" key="1">
    <citation type="journal article" date="2013" name="Int. J. Syst. Evol. Microbiol.">
        <title>Roseomonas aerophila sp. nov., isolated from air.</title>
        <authorList>
            <person name="Kim S.J."/>
            <person name="Weon H.Y."/>
            <person name="Ahn J.H."/>
            <person name="Hong S.B."/>
            <person name="Seok S.J."/>
            <person name="Whang K.S."/>
            <person name="Kwon S.W."/>
        </authorList>
    </citation>
    <scope>NUCLEOTIDE SEQUENCE [LARGE SCALE GENOMIC DNA]</scope>
    <source>
        <strain evidence="5 6">NBRC 108923</strain>
    </source>
</reference>
<evidence type="ECO:0000313" key="5">
    <source>
        <dbReference type="EMBL" id="MBC9206141.1"/>
    </source>
</evidence>
<feature type="signal peptide" evidence="4">
    <location>
        <begin position="1"/>
        <end position="22"/>
    </location>
</feature>
<dbReference type="InterPro" id="IPR005770">
    <property type="entry name" value="PhnD"/>
</dbReference>
<sequence>MKTLFLAGTALALTLGAGFALAPAAAQQAAACAFRGALDEAYCDANRDMVADAPTDPARLRDPSTIVFTYTPVEDPALYASQFKPFLDHLTQCTGKRAVYFQVTSNAAQVEAMRSGRLHVAGFSTGPTAFAVNLAGAVPFAVKGNAEGFESYRVAMIVRADSPYRTLADLRGKRVAHTSATSNSGNLAPRAFFPALGLTPDTDYQVVYSGGHDRSVMGVNAGDYDAAPVASDVWTRMVARGQVKRENFRVIWESEPFPTSGFAVAHDLRPELAQKIRDCFLSYRFPESMARDLGGNDRFWPATYAEQWAPVRAVADAVNAPYNRAAFDAESRRELEAEARRRAQQQQPSAPTHVAPTGAQPGAAPAR</sequence>
<comment type="caution">
    <text evidence="5">The sequence shown here is derived from an EMBL/GenBank/DDBJ whole genome shotgun (WGS) entry which is preliminary data.</text>
</comment>
<feature type="chain" id="PRO_5047130481" evidence="4">
    <location>
        <begin position="23"/>
        <end position="367"/>
    </location>
</feature>
<feature type="region of interest" description="Disordered" evidence="3">
    <location>
        <begin position="331"/>
        <end position="367"/>
    </location>
</feature>